<evidence type="ECO:0000313" key="1">
    <source>
        <dbReference type="EMBL" id="MBX45654.1"/>
    </source>
</evidence>
<dbReference type="EMBL" id="GGEC01065170">
    <property type="protein sequence ID" value="MBX45654.1"/>
    <property type="molecule type" value="Transcribed_RNA"/>
</dbReference>
<protein>
    <submittedName>
        <fullName evidence="1">Uncharacterized protein</fullName>
    </submittedName>
</protein>
<sequence length="28" mass="2990">MAASLTPGIISCNCKLLRSKKGQLITNQ</sequence>
<accession>A0A2P2NT87</accession>
<name>A0A2P2NT87_RHIMU</name>
<proteinExistence type="predicted"/>
<organism evidence="1">
    <name type="scientific">Rhizophora mucronata</name>
    <name type="common">Asiatic mangrove</name>
    <dbReference type="NCBI Taxonomy" id="61149"/>
    <lineage>
        <taxon>Eukaryota</taxon>
        <taxon>Viridiplantae</taxon>
        <taxon>Streptophyta</taxon>
        <taxon>Embryophyta</taxon>
        <taxon>Tracheophyta</taxon>
        <taxon>Spermatophyta</taxon>
        <taxon>Magnoliopsida</taxon>
        <taxon>eudicotyledons</taxon>
        <taxon>Gunneridae</taxon>
        <taxon>Pentapetalae</taxon>
        <taxon>rosids</taxon>
        <taxon>fabids</taxon>
        <taxon>Malpighiales</taxon>
        <taxon>Rhizophoraceae</taxon>
        <taxon>Rhizophora</taxon>
    </lineage>
</organism>
<reference evidence="1" key="1">
    <citation type="submission" date="2018-02" db="EMBL/GenBank/DDBJ databases">
        <title>Rhizophora mucronata_Transcriptome.</title>
        <authorList>
            <person name="Meera S.P."/>
            <person name="Sreeshan A."/>
            <person name="Augustine A."/>
        </authorList>
    </citation>
    <scope>NUCLEOTIDE SEQUENCE</scope>
    <source>
        <tissue evidence="1">Leaf</tissue>
    </source>
</reference>
<dbReference type="AlphaFoldDB" id="A0A2P2NT87"/>